<evidence type="ECO:0000259" key="2">
    <source>
        <dbReference type="Pfam" id="PF03781"/>
    </source>
</evidence>
<feature type="domain" description="Sulfatase-modifying factor enzyme-like" evidence="2">
    <location>
        <begin position="1"/>
        <end position="240"/>
    </location>
</feature>
<dbReference type="PANTHER" id="PTHR23150:SF19">
    <property type="entry name" value="FORMYLGLYCINE-GENERATING ENZYME"/>
    <property type="match status" value="1"/>
</dbReference>
<keyword evidence="4" id="KW-1185">Reference proteome</keyword>
<dbReference type="InterPro" id="IPR005532">
    <property type="entry name" value="SUMF_dom"/>
</dbReference>
<evidence type="ECO:0000313" key="4">
    <source>
        <dbReference type="Proteomes" id="UP000194218"/>
    </source>
</evidence>
<dbReference type="PANTHER" id="PTHR23150">
    <property type="entry name" value="SULFATASE MODIFYING FACTOR 1, 2"/>
    <property type="match status" value="1"/>
</dbReference>
<dbReference type="KEGG" id="smao:CAG99_11780"/>
<name>A0A1W7D5E9_9ACTN</name>
<dbReference type="InterPro" id="IPR051043">
    <property type="entry name" value="Sulfatase_Mod_Factor_Kinase"/>
</dbReference>
<proteinExistence type="predicted"/>
<dbReference type="InterPro" id="IPR016187">
    <property type="entry name" value="CTDL_fold"/>
</dbReference>
<sequence>MCAIPAGSFRRGSEQAPDEQPVADLTMTAFEIDRDPVTNGLFAQFIDDGGYRTASLWTPLGWEHIGAHSIVAPTYWNDPVWDADPDVPVTGVSWWEALAFARWAGRTLPTEAQWEYACRGPESRTYPWGEDEPDLSLANFAPYGEPVERRPTRPDAHPGNVSVFGVRDLAGNFAEWCLDNYALGYGGLPLKDPLRLTEEADDHVVRGGCGLHDEDYLRGSARDYYHPGLRDNLIGFRCARPLDQ</sequence>
<dbReference type="EMBL" id="CP021121">
    <property type="protein sequence ID" value="ARQ72298.1"/>
    <property type="molecule type" value="Genomic_DNA"/>
</dbReference>
<feature type="region of interest" description="Disordered" evidence="1">
    <location>
        <begin position="1"/>
        <end position="20"/>
    </location>
</feature>
<organism evidence="3 4">
    <name type="scientific">Streptomyces marincola</name>
    <dbReference type="NCBI Taxonomy" id="2878388"/>
    <lineage>
        <taxon>Bacteria</taxon>
        <taxon>Bacillati</taxon>
        <taxon>Actinomycetota</taxon>
        <taxon>Actinomycetes</taxon>
        <taxon>Kitasatosporales</taxon>
        <taxon>Streptomycetaceae</taxon>
        <taxon>Streptomyces</taxon>
    </lineage>
</organism>
<protein>
    <recommendedName>
        <fullName evidence="2">Sulfatase-modifying factor enzyme-like domain-containing protein</fullName>
    </recommendedName>
</protein>
<evidence type="ECO:0000313" key="3">
    <source>
        <dbReference type="EMBL" id="ARQ72298.1"/>
    </source>
</evidence>
<dbReference type="Gene3D" id="3.90.1580.10">
    <property type="entry name" value="paralog of FGE (formylglycine-generating enzyme)"/>
    <property type="match status" value="1"/>
</dbReference>
<dbReference type="GO" id="GO:0120147">
    <property type="term" value="F:formylglycine-generating oxidase activity"/>
    <property type="evidence" value="ECO:0007669"/>
    <property type="project" value="TreeGrafter"/>
</dbReference>
<dbReference type="InterPro" id="IPR042095">
    <property type="entry name" value="SUMF_sf"/>
</dbReference>
<dbReference type="SUPFAM" id="SSF56436">
    <property type="entry name" value="C-type lectin-like"/>
    <property type="match status" value="1"/>
</dbReference>
<dbReference type="OrthoDB" id="9768004at2"/>
<accession>A0A1W7D5E9</accession>
<dbReference type="AlphaFoldDB" id="A0A1W7D5E9"/>
<reference evidence="3 4" key="1">
    <citation type="submission" date="2017-05" db="EMBL/GenBank/DDBJ databases">
        <title>Complete genome sequence of Streptomyces sp. SCSIO 03032 revealed the diverse biosynthetic pathways for its bioactive secondary metabolites.</title>
        <authorList>
            <person name="Ma L."/>
            <person name="Zhu Y."/>
            <person name="Zhang W."/>
            <person name="Zhang G."/>
            <person name="Tian X."/>
            <person name="Zhang S."/>
            <person name="Zhang C."/>
        </authorList>
    </citation>
    <scope>NUCLEOTIDE SEQUENCE [LARGE SCALE GENOMIC DNA]</scope>
    <source>
        <strain evidence="3 4">SCSIO 03032</strain>
    </source>
</reference>
<evidence type="ECO:0000256" key="1">
    <source>
        <dbReference type="SAM" id="MobiDB-lite"/>
    </source>
</evidence>
<dbReference type="Proteomes" id="UP000194218">
    <property type="component" value="Chromosome"/>
</dbReference>
<dbReference type="Pfam" id="PF03781">
    <property type="entry name" value="FGE-sulfatase"/>
    <property type="match status" value="1"/>
</dbReference>
<gene>
    <name evidence="3" type="ORF">CAG99_11780</name>
</gene>